<dbReference type="InterPro" id="IPR027417">
    <property type="entry name" value="P-loop_NTPase"/>
</dbReference>
<dbReference type="CDD" id="cd01131">
    <property type="entry name" value="PilT"/>
    <property type="match status" value="1"/>
</dbReference>
<dbReference type="AlphaFoldDB" id="A0A498C3H8"/>
<dbReference type="PROSITE" id="PS00662">
    <property type="entry name" value="T2SP_E"/>
    <property type="match status" value="1"/>
</dbReference>
<dbReference type="EMBL" id="RCDB01000002">
    <property type="protein sequence ID" value="RLK49693.1"/>
    <property type="molecule type" value="Genomic_DNA"/>
</dbReference>
<dbReference type="SUPFAM" id="SSF52540">
    <property type="entry name" value="P-loop containing nucleoside triphosphate hydrolases"/>
    <property type="match status" value="1"/>
</dbReference>
<dbReference type="NCBIfam" id="TIGR01420">
    <property type="entry name" value="pilT_fam"/>
    <property type="match status" value="1"/>
</dbReference>
<evidence type="ECO:0000313" key="4">
    <source>
        <dbReference type="Proteomes" id="UP000273158"/>
    </source>
</evidence>
<proteinExistence type="inferred from homology"/>
<reference evidence="3 4" key="1">
    <citation type="journal article" date="2015" name="Stand. Genomic Sci.">
        <title>Genomic Encyclopedia of Bacterial and Archaeal Type Strains, Phase III: the genomes of soil and plant-associated and newly described type strains.</title>
        <authorList>
            <person name="Whitman W.B."/>
            <person name="Woyke T."/>
            <person name="Klenk H.P."/>
            <person name="Zhou Y."/>
            <person name="Lilburn T.G."/>
            <person name="Beck B.J."/>
            <person name="De Vos P."/>
            <person name="Vandamme P."/>
            <person name="Eisen J.A."/>
            <person name="Garrity G."/>
            <person name="Hugenholtz P."/>
            <person name="Kyrpides N.C."/>
        </authorList>
    </citation>
    <scope>NUCLEOTIDE SEQUENCE [LARGE SCALE GENOMIC DNA]</scope>
    <source>
        <strain evidence="3 4">S2T63</strain>
    </source>
</reference>
<dbReference type="OrthoDB" id="9805147at2"/>
<evidence type="ECO:0000259" key="2">
    <source>
        <dbReference type="PROSITE" id="PS00662"/>
    </source>
</evidence>
<protein>
    <submittedName>
        <fullName evidence="3">Twitching motility protein PilT</fullName>
    </submittedName>
</protein>
<dbReference type="Gene3D" id="3.30.450.90">
    <property type="match status" value="1"/>
</dbReference>
<organism evidence="3 4">
    <name type="scientific">Microbacterium telephonicum</name>
    <dbReference type="NCBI Taxonomy" id="1714841"/>
    <lineage>
        <taxon>Bacteria</taxon>
        <taxon>Bacillati</taxon>
        <taxon>Actinomycetota</taxon>
        <taxon>Actinomycetes</taxon>
        <taxon>Micrococcales</taxon>
        <taxon>Microbacteriaceae</taxon>
        <taxon>Microbacterium</taxon>
    </lineage>
</organism>
<sequence length="380" mass="41045">MPIDVTPLTDLLAVAARARASDVHLTANHLPLMRVDGDLAEMPGFLEPTTANWLESAIGGMLTNEQVAEFRQSGEVDLSITVPGVARFRVNVFRQLGAVAVALRFIPDRIRSFSELGVPQVAAELVSKPRGLVLVTGPTGSGKSTTLASMIDLVNQTKPAHIVTVEDPVEFQHSSKKALIHQREIGSDTASFSEALRRVLRQDPDIILIGELRDPESISTALTAAETGHLVLSTLHTQSAAKSINRIVDAFPSDQQNQVRTQLGDTLRGIITQTLLPKAQSGGRVIATEVLVNTPAIANLIREGEISQIYSMLQAGGAIGMHTLDQDLKRLVEDGSISLALAKEIAEDPKSFDEARVRPVDYDAESWSMHSDRQAVGWGH</sequence>
<name>A0A498C3H8_9MICO</name>
<dbReference type="InterPro" id="IPR050921">
    <property type="entry name" value="T4SS_GSP_E_ATPase"/>
</dbReference>
<dbReference type="Pfam" id="PF00437">
    <property type="entry name" value="T2SSE"/>
    <property type="match status" value="1"/>
</dbReference>
<dbReference type="RefSeq" id="WP_121059137.1">
    <property type="nucleotide sequence ID" value="NZ_RCDB01000002.1"/>
</dbReference>
<dbReference type="GO" id="GO:0016887">
    <property type="term" value="F:ATP hydrolysis activity"/>
    <property type="evidence" value="ECO:0007669"/>
    <property type="project" value="InterPro"/>
</dbReference>
<accession>A0A498C3H8</accession>
<gene>
    <name evidence="3" type="ORF">C7474_1854</name>
</gene>
<evidence type="ECO:0000256" key="1">
    <source>
        <dbReference type="ARBA" id="ARBA00006611"/>
    </source>
</evidence>
<evidence type="ECO:0000313" key="3">
    <source>
        <dbReference type="EMBL" id="RLK49693.1"/>
    </source>
</evidence>
<keyword evidence="4" id="KW-1185">Reference proteome</keyword>
<dbReference type="GO" id="GO:0005524">
    <property type="term" value="F:ATP binding"/>
    <property type="evidence" value="ECO:0007669"/>
    <property type="project" value="InterPro"/>
</dbReference>
<dbReference type="SMART" id="SM00382">
    <property type="entry name" value="AAA"/>
    <property type="match status" value="1"/>
</dbReference>
<comment type="similarity">
    <text evidence="1">Belongs to the GSP E family.</text>
</comment>
<dbReference type="InterPro" id="IPR003593">
    <property type="entry name" value="AAA+_ATPase"/>
</dbReference>
<dbReference type="PANTHER" id="PTHR30486">
    <property type="entry name" value="TWITCHING MOTILITY PROTEIN PILT"/>
    <property type="match status" value="1"/>
</dbReference>
<feature type="domain" description="Bacterial type II secretion system protein E" evidence="2">
    <location>
        <begin position="200"/>
        <end position="214"/>
    </location>
</feature>
<comment type="caution">
    <text evidence="3">The sequence shown here is derived from an EMBL/GenBank/DDBJ whole genome shotgun (WGS) entry which is preliminary data.</text>
</comment>
<dbReference type="Proteomes" id="UP000273158">
    <property type="component" value="Unassembled WGS sequence"/>
</dbReference>
<dbReference type="InterPro" id="IPR001482">
    <property type="entry name" value="T2SS/T4SS_dom"/>
</dbReference>
<dbReference type="Gene3D" id="3.40.50.300">
    <property type="entry name" value="P-loop containing nucleotide triphosphate hydrolases"/>
    <property type="match status" value="1"/>
</dbReference>
<dbReference type="InterPro" id="IPR006321">
    <property type="entry name" value="PilT/PilU"/>
</dbReference>